<accession>A0AC35TSW3</accession>
<reference evidence="2" key="1">
    <citation type="submission" date="2016-11" db="UniProtKB">
        <authorList>
            <consortium name="WormBaseParasite"/>
        </authorList>
    </citation>
    <scope>IDENTIFICATION</scope>
    <source>
        <strain evidence="2">KR3021</strain>
    </source>
</reference>
<sequence>MTANNCKEPEDKEDPAISDEDARYEVDGWERGFEVVMNGVGRTGDDREIGRSRSGSESSWPDTDEDLRGEASDSEERTRSQGYRAIPMDLGCCTSIFGEEEPMEEDKQDGGKHNGTYSTIEKKTEIGERSMNYSNSVGKTDFGNGQIMEEIEIDLTKPIEEQIGQVIADKNKLPLRPVLPANYITPQMQSLIEESNNIHLNSKDFDLTPVQKPKLDLDDGKIDEIKNIMKSIQFAEPEWGKKISDADLKKMISQMKK</sequence>
<evidence type="ECO:0000313" key="1">
    <source>
        <dbReference type="Proteomes" id="UP000095286"/>
    </source>
</evidence>
<dbReference type="WBParaSite" id="RSKR_0000388600.1">
    <property type="protein sequence ID" value="RSKR_0000388600.1"/>
    <property type="gene ID" value="RSKR_0000388600"/>
</dbReference>
<organism evidence="1 2">
    <name type="scientific">Rhabditophanes sp. KR3021</name>
    <dbReference type="NCBI Taxonomy" id="114890"/>
    <lineage>
        <taxon>Eukaryota</taxon>
        <taxon>Metazoa</taxon>
        <taxon>Ecdysozoa</taxon>
        <taxon>Nematoda</taxon>
        <taxon>Chromadorea</taxon>
        <taxon>Rhabditida</taxon>
        <taxon>Tylenchina</taxon>
        <taxon>Panagrolaimomorpha</taxon>
        <taxon>Strongyloidoidea</taxon>
        <taxon>Alloionematidae</taxon>
        <taxon>Rhabditophanes</taxon>
    </lineage>
</organism>
<proteinExistence type="predicted"/>
<name>A0AC35TSW3_9BILA</name>
<protein>
    <submittedName>
        <fullName evidence="2">Phosphoprotein</fullName>
    </submittedName>
</protein>
<evidence type="ECO:0000313" key="2">
    <source>
        <dbReference type="WBParaSite" id="RSKR_0000388600.1"/>
    </source>
</evidence>
<dbReference type="Proteomes" id="UP000095286">
    <property type="component" value="Unplaced"/>
</dbReference>